<dbReference type="Proteomes" id="UP001302676">
    <property type="component" value="Unassembled WGS sequence"/>
</dbReference>
<reference evidence="2" key="1">
    <citation type="journal article" date="2023" name="Mol. Phylogenet. Evol.">
        <title>Genome-scale phylogeny and comparative genomics of the fungal order Sordariales.</title>
        <authorList>
            <person name="Hensen N."/>
            <person name="Bonometti L."/>
            <person name="Westerberg I."/>
            <person name="Brannstrom I.O."/>
            <person name="Guillou S."/>
            <person name="Cros-Aarteil S."/>
            <person name="Calhoun S."/>
            <person name="Haridas S."/>
            <person name="Kuo A."/>
            <person name="Mondo S."/>
            <person name="Pangilinan J."/>
            <person name="Riley R."/>
            <person name="LaButti K."/>
            <person name="Andreopoulos B."/>
            <person name="Lipzen A."/>
            <person name="Chen C."/>
            <person name="Yan M."/>
            <person name="Daum C."/>
            <person name="Ng V."/>
            <person name="Clum A."/>
            <person name="Steindorff A."/>
            <person name="Ohm R.A."/>
            <person name="Martin F."/>
            <person name="Silar P."/>
            <person name="Natvig D.O."/>
            <person name="Lalanne C."/>
            <person name="Gautier V."/>
            <person name="Ament-Velasquez S.L."/>
            <person name="Kruys A."/>
            <person name="Hutchinson M.I."/>
            <person name="Powell A.J."/>
            <person name="Barry K."/>
            <person name="Miller A.N."/>
            <person name="Grigoriev I.V."/>
            <person name="Debuchy R."/>
            <person name="Gladieux P."/>
            <person name="Hiltunen Thoren M."/>
            <person name="Johannesson H."/>
        </authorList>
    </citation>
    <scope>NUCLEOTIDE SEQUENCE</scope>
    <source>
        <strain evidence="2">CBS 141.50</strain>
    </source>
</reference>
<evidence type="ECO:0000313" key="2">
    <source>
        <dbReference type="EMBL" id="KAK4144153.1"/>
    </source>
</evidence>
<accession>A0AAN6V3E5</accession>
<name>A0AAN6V3E5_9PEZI</name>
<evidence type="ECO:0000313" key="3">
    <source>
        <dbReference type="Proteomes" id="UP001302676"/>
    </source>
</evidence>
<protein>
    <submittedName>
        <fullName evidence="2">Uncharacterized protein</fullName>
    </submittedName>
</protein>
<gene>
    <name evidence="2" type="ORF">C8A04DRAFT_28056</name>
</gene>
<comment type="caution">
    <text evidence="2">The sequence shown here is derived from an EMBL/GenBank/DDBJ whole genome shotgun (WGS) entry which is preliminary data.</text>
</comment>
<feature type="region of interest" description="Disordered" evidence="1">
    <location>
        <begin position="47"/>
        <end position="69"/>
    </location>
</feature>
<dbReference type="GeneID" id="87817114"/>
<feature type="region of interest" description="Disordered" evidence="1">
    <location>
        <begin position="1"/>
        <end position="26"/>
    </location>
</feature>
<evidence type="ECO:0000256" key="1">
    <source>
        <dbReference type="SAM" id="MobiDB-lite"/>
    </source>
</evidence>
<reference evidence="2" key="2">
    <citation type="submission" date="2023-05" db="EMBL/GenBank/DDBJ databases">
        <authorList>
            <consortium name="Lawrence Berkeley National Laboratory"/>
            <person name="Steindorff A."/>
            <person name="Hensen N."/>
            <person name="Bonometti L."/>
            <person name="Westerberg I."/>
            <person name="Brannstrom I.O."/>
            <person name="Guillou S."/>
            <person name="Cros-Aarteil S."/>
            <person name="Calhoun S."/>
            <person name="Haridas S."/>
            <person name="Kuo A."/>
            <person name="Mondo S."/>
            <person name="Pangilinan J."/>
            <person name="Riley R."/>
            <person name="Labutti K."/>
            <person name="Andreopoulos B."/>
            <person name="Lipzen A."/>
            <person name="Chen C."/>
            <person name="Yanf M."/>
            <person name="Daum C."/>
            <person name="Ng V."/>
            <person name="Clum A."/>
            <person name="Ohm R."/>
            <person name="Martin F."/>
            <person name="Silar P."/>
            <person name="Natvig D."/>
            <person name="Lalanne C."/>
            <person name="Gautier V."/>
            <person name="Ament-Velasquez S.L."/>
            <person name="Kruys A."/>
            <person name="Hutchinson M.I."/>
            <person name="Powell A.J."/>
            <person name="Barry K."/>
            <person name="Miller A.N."/>
            <person name="Grigoriev I.V."/>
            <person name="Debuchy R."/>
            <person name="Gladieux P."/>
            <person name="Thoren M.H."/>
            <person name="Johannesson H."/>
        </authorList>
    </citation>
    <scope>NUCLEOTIDE SEQUENCE</scope>
    <source>
        <strain evidence="2">CBS 141.50</strain>
    </source>
</reference>
<keyword evidence="3" id="KW-1185">Reference proteome</keyword>
<organism evidence="2 3">
    <name type="scientific">Dichotomopilus funicola</name>
    <dbReference type="NCBI Taxonomy" id="1934379"/>
    <lineage>
        <taxon>Eukaryota</taxon>
        <taxon>Fungi</taxon>
        <taxon>Dikarya</taxon>
        <taxon>Ascomycota</taxon>
        <taxon>Pezizomycotina</taxon>
        <taxon>Sordariomycetes</taxon>
        <taxon>Sordariomycetidae</taxon>
        <taxon>Sordariales</taxon>
        <taxon>Chaetomiaceae</taxon>
        <taxon>Dichotomopilus</taxon>
    </lineage>
</organism>
<sequence>MDSAKSRSNIHRHQRPDDNRNQVLHCPHCGANLDYLQQPIPEGAIEAASAPHHPNSSREGNEPDTPGSFAEQDKLKQLICAPNKTDTTTGVPHLRTLRPDVLDKAQAAKDDHNNKALTRVATKMYIAMCLADEYSVDKLLRSRLQGKHYWGGPLRPEHTVKCVGGILYDQEWTGNPSPRFIKEPDPTILGGGSDTILSLSPYIFETILLVDYGFPPCPIRVPWCWPREDFIGLVLTEFEPFCRFLVAIACRWKAGFIPRLAAWENLARSMDGFPRPSSLEIQDAATLMYYYITRYKPVDSKSAKQGWSGYTGVLQEMIREVPRRGTDRLARKLSLDINVLIPEYVTNREIRDFMLYKARRLAQEYQVSIMNAKRGGGWLDTVTNLFSFSRAAGKGEGKEKKL</sequence>
<proteinExistence type="predicted"/>
<dbReference type="RefSeq" id="XP_062637524.1">
    <property type="nucleotide sequence ID" value="XM_062780501.1"/>
</dbReference>
<dbReference type="EMBL" id="MU853579">
    <property type="protein sequence ID" value="KAK4144153.1"/>
    <property type="molecule type" value="Genomic_DNA"/>
</dbReference>
<dbReference type="AlphaFoldDB" id="A0AAN6V3E5"/>